<evidence type="ECO:0000256" key="1">
    <source>
        <dbReference type="SAM" id="MobiDB-lite"/>
    </source>
</evidence>
<dbReference type="EMBL" id="JBBXJM010000007">
    <property type="protein sequence ID" value="KAL1405670.1"/>
    <property type="molecule type" value="Genomic_DNA"/>
</dbReference>
<keyword evidence="3" id="KW-1185">Reference proteome</keyword>
<gene>
    <name evidence="2" type="ORF">Q8F55_009309</name>
</gene>
<organism evidence="2 3">
    <name type="scientific">Vanrija albida</name>
    <dbReference type="NCBI Taxonomy" id="181172"/>
    <lineage>
        <taxon>Eukaryota</taxon>
        <taxon>Fungi</taxon>
        <taxon>Dikarya</taxon>
        <taxon>Basidiomycota</taxon>
        <taxon>Agaricomycotina</taxon>
        <taxon>Tremellomycetes</taxon>
        <taxon>Trichosporonales</taxon>
        <taxon>Trichosporonaceae</taxon>
        <taxon>Vanrija</taxon>
    </lineage>
</organism>
<name>A0ABR3PT96_9TREE</name>
<comment type="caution">
    <text evidence="2">The sequence shown here is derived from an EMBL/GenBank/DDBJ whole genome shotgun (WGS) entry which is preliminary data.</text>
</comment>
<feature type="region of interest" description="Disordered" evidence="1">
    <location>
        <begin position="1"/>
        <end position="29"/>
    </location>
</feature>
<proteinExistence type="predicted"/>
<protein>
    <submittedName>
        <fullName evidence="2">Uncharacterized protein</fullName>
    </submittedName>
</protein>
<dbReference type="RefSeq" id="XP_069205614.1">
    <property type="nucleotide sequence ID" value="XM_069357677.1"/>
</dbReference>
<dbReference type="GeneID" id="95990352"/>
<reference evidence="2 3" key="1">
    <citation type="submission" date="2023-08" db="EMBL/GenBank/DDBJ databases">
        <title>Annotated Genome Sequence of Vanrija albida AlHP1.</title>
        <authorList>
            <person name="Herzog R."/>
        </authorList>
    </citation>
    <scope>NUCLEOTIDE SEQUENCE [LARGE SCALE GENOMIC DNA]</scope>
    <source>
        <strain evidence="2 3">AlHP1</strain>
    </source>
</reference>
<sequence length="244" mass="26687">MRWLKRLRSKPERSTPAPSSSPPPSPTCLDASAFPTIVDTITSFLIDGLYDDPAAAPRLHALRLVSRSLKNTVDAKLARHIRIEFVSEVVYDAEHLAEVNALQSEPGLLLPGEEAPEFGRNRKGHERRAISAIHRATSITSAATQRIPGLHWGYGASAPDMAECLRRLRDTEDVETTGYGGVDSPADDLVTPPPLLRDRVLLNALLSNAPVAHEDSVHSGLVPCRWSRPRTKSICIEAVHAVTY</sequence>
<evidence type="ECO:0000313" key="3">
    <source>
        <dbReference type="Proteomes" id="UP001565368"/>
    </source>
</evidence>
<accession>A0ABR3PT96</accession>
<evidence type="ECO:0000313" key="2">
    <source>
        <dbReference type="EMBL" id="KAL1405670.1"/>
    </source>
</evidence>
<dbReference type="Proteomes" id="UP001565368">
    <property type="component" value="Unassembled WGS sequence"/>
</dbReference>